<gene>
    <name evidence="2" type="ORF">BHM03_00010429</name>
</gene>
<evidence type="ECO:0000256" key="1">
    <source>
        <dbReference type="SAM" id="MobiDB-lite"/>
    </source>
</evidence>
<feature type="compositionally biased region" description="Basic and acidic residues" evidence="1">
    <location>
        <begin position="49"/>
        <end position="63"/>
    </location>
</feature>
<feature type="compositionally biased region" description="Basic residues" evidence="1">
    <location>
        <begin position="64"/>
        <end position="78"/>
    </location>
</feature>
<evidence type="ECO:0000313" key="2">
    <source>
        <dbReference type="EMBL" id="RZR72119.1"/>
    </source>
</evidence>
<feature type="region of interest" description="Disordered" evidence="1">
    <location>
        <begin position="1"/>
        <end position="111"/>
    </location>
</feature>
<reference evidence="2" key="1">
    <citation type="journal article" date="2018" name="Data Brief">
        <title>Genome sequence data from 17 accessions of Ensete ventricosum, a staple food crop for millions in Ethiopia.</title>
        <authorList>
            <person name="Yemataw Z."/>
            <person name="Muzemil S."/>
            <person name="Ambachew D."/>
            <person name="Tripathi L."/>
            <person name="Tesfaye K."/>
            <person name="Chala A."/>
            <person name="Farbos A."/>
            <person name="O'Neill P."/>
            <person name="Moore K."/>
            <person name="Grant M."/>
            <person name="Studholme D.J."/>
        </authorList>
    </citation>
    <scope>NUCLEOTIDE SEQUENCE [LARGE SCALE GENOMIC DNA]</scope>
    <source>
        <tissue evidence="2">Leaf</tissue>
    </source>
</reference>
<accession>A0A444DSW8</accession>
<dbReference type="Proteomes" id="UP000290560">
    <property type="component" value="Unassembled WGS sequence"/>
</dbReference>
<protein>
    <submittedName>
        <fullName evidence="2">Uncharacterized protein</fullName>
    </submittedName>
</protein>
<name>A0A444DSW8_ENSVE</name>
<sequence>MDLSTLRGMLKVSADKSAPATRVSSPSLEVEEVHVEAAPRTVPFVTPKRPAEKSTSRQEDPTRTHKRTKVVVGKHKSRHGGEGASRAPSKDKGPVAPSEELAPPARRRPKSMKELCGTTIRKNDEGYYVVHMADLPSQDLDSDMRTRWENLKSSVQVWDDPRVTSKFGRGVLHPQLAKKLYMLPSEVLMV</sequence>
<organism evidence="2">
    <name type="scientific">Ensete ventricosum</name>
    <name type="common">Abyssinian banana</name>
    <name type="synonym">Musa ensete</name>
    <dbReference type="NCBI Taxonomy" id="4639"/>
    <lineage>
        <taxon>Eukaryota</taxon>
        <taxon>Viridiplantae</taxon>
        <taxon>Streptophyta</taxon>
        <taxon>Embryophyta</taxon>
        <taxon>Tracheophyta</taxon>
        <taxon>Spermatophyta</taxon>
        <taxon>Magnoliopsida</taxon>
        <taxon>Liliopsida</taxon>
        <taxon>Zingiberales</taxon>
        <taxon>Musaceae</taxon>
        <taxon>Ensete</taxon>
    </lineage>
</organism>
<dbReference type="EMBL" id="KV875632">
    <property type="protein sequence ID" value="RZR72119.1"/>
    <property type="molecule type" value="Genomic_DNA"/>
</dbReference>
<dbReference type="AlphaFoldDB" id="A0A444DSW8"/>
<proteinExistence type="predicted"/>